<name>A0ABR2LNJ5_9ASPA</name>
<evidence type="ECO:0000313" key="1">
    <source>
        <dbReference type="EMBL" id="KAK8945884.1"/>
    </source>
</evidence>
<sequence length="216" mass="24067">MIFAWCFQQVDDLVNGANAVEGDDSRVSESEYNADPVPPNFKYGVDPFKNEEGEPLKSNAMRGSSDPVPRNSCISSIMGVGHLHCRWFERLPLMRSSGGYATVGGSSLWEIDSLRHHYCPAVSRCVTSLESDLTVKAKTFEMSVSDFSSGSYTTIFKDEVRRRINQCPLAFYRETPTSLFGESDFPGWSFEGGQIGVEETGKGDETNSKRRRIECC</sequence>
<dbReference type="PANTHER" id="PTHR12455:SF0">
    <property type="entry name" value="NUCLEOLAR COMPLEX PROTEIN 4 HOMOLOG"/>
    <property type="match status" value="1"/>
</dbReference>
<accession>A0ABR2LNJ5</accession>
<dbReference type="Proteomes" id="UP001412067">
    <property type="component" value="Unassembled WGS sequence"/>
</dbReference>
<proteinExistence type="predicted"/>
<evidence type="ECO:0000313" key="2">
    <source>
        <dbReference type="Proteomes" id="UP001412067"/>
    </source>
</evidence>
<dbReference type="InterPro" id="IPR027193">
    <property type="entry name" value="Noc4"/>
</dbReference>
<reference evidence="1 2" key="1">
    <citation type="journal article" date="2022" name="Nat. Plants">
        <title>Genomes of leafy and leafless Platanthera orchids illuminate the evolution of mycoheterotrophy.</title>
        <authorList>
            <person name="Li M.H."/>
            <person name="Liu K.W."/>
            <person name="Li Z."/>
            <person name="Lu H.C."/>
            <person name="Ye Q.L."/>
            <person name="Zhang D."/>
            <person name="Wang J.Y."/>
            <person name="Li Y.F."/>
            <person name="Zhong Z.M."/>
            <person name="Liu X."/>
            <person name="Yu X."/>
            <person name="Liu D.K."/>
            <person name="Tu X.D."/>
            <person name="Liu B."/>
            <person name="Hao Y."/>
            <person name="Liao X.Y."/>
            <person name="Jiang Y.T."/>
            <person name="Sun W.H."/>
            <person name="Chen J."/>
            <person name="Chen Y.Q."/>
            <person name="Ai Y."/>
            <person name="Zhai J.W."/>
            <person name="Wu S.S."/>
            <person name="Zhou Z."/>
            <person name="Hsiao Y.Y."/>
            <person name="Wu W.L."/>
            <person name="Chen Y.Y."/>
            <person name="Lin Y.F."/>
            <person name="Hsu J.L."/>
            <person name="Li C.Y."/>
            <person name="Wang Z.W."/>
            <person name="Zhao X."/>
            <person name="Zhong W.Y."/>
            <person name="Ma X.K."/>
            <person name="Ma L."/>
            <person name="Huang J."/>
            <person name="Chen G.Z."/>
            <person name="Huang M.Z."/>
            <person name="Huang L."/>
            <person name="Peng D.H."/>
            <person name="Luo Y.B."/>
            <person name="Zou S.Q."/>
            <person name="Chen S.P."/>
            <person name="Lan S."/>
            <person name="Tsai W.C."/>
            <person name="Van de Peer Y."/>
            <person name="Liu Z.J."/>
        </authorList>
    </citation>
    <scope>NUCLEOTIDE SEQUENCE [LARGE SCALE GENOMIC DNA]</scope>
    <source>
        <strain evidence="1">Lor288</strain>
    </source>
</reference>
<organism evidence="1 2">
    <name type="scientific">Platanthera guangdongensis</name>
    <dbReference type="NCBI Taxonomy" id="2320717"/>
    <lineage>
        <taxon>Eukaryota</taxon>
        <taxon>Viridiplantae</taxon>
        <taxon>Streptophyta</taxon>
        <taxon>Embryophyta</taxon>
        <taxon>Tracheophyta</taxon>
        <taxon>Spermatophyta</taxon>
        <taxon>Magnoliopsida</taxon>
        <taxon>Liliopsida</taxon>
        <taxon>Asparagales</taxon>
        <taxon>Orchidaceae</taxon>
        <taxon>Orchidoideae</taxon>
        <taxon>Orchideae</taxon>
        <taxon>Orchidinae</taxon>
        <taxon>Platanthera</taxon>
    </lineage>
</organism>
<gene>
    <name evidence="1" type="ORF">KSP40_PGU006992</name>
</gene>
<dbReference type="PANTHER" id="PTHR12455">
    <property type="entry name" value="NUCLEOLAR COMPLEX PROTEIN 4"/>
    <property type="match status" value="1"/>
</dbReference>
<dbReference type="EMBL" id="JBBWWR010000017">
    <property type="protein sequence ID" value="KAK8945884.1"/>
    <property type="molecule type" value="Genomic_DNA"/>
</dbReference>
<comment type="caution">
    <text evidence="1">The sequence shown here is derived from an EMBL/GenBank/DDBJ whole genome shotgun (WGS) entry which is preliminary data.</text>
</comment>
<protein>
    <submittedName>
        <fullName evidence="1">Uncharacterized protein</fullName>
    </submittedName>
</protein>
<keyword evidence="2" id="KW-1185">Reference proteome</keyword>